<reference evidence="1 2" key="1">
    <citation type="journal article" date="2016" name="Nat. Commun.">
        <title>Thousands of microbial genomes shed light on interconnected biogeochemical processes in an aquifer system.</title>
        <authorList>
            <person name="Anantharaman K."/>
            <person name="Brown C.T."/>
            <person name="Hug L.A."/>
            <person name="Sharon I."/>
            <person name="Castelle C.J."/>
            <person name="Probst A.J."/>
            <person name="Thomas B.C."/>
            <person name="Singh A."/>
            <person name="Wilkins M.J."/>
            <person name="Karaoz U."/>
            <person name="Brodie E.L."/>
            <person name="Williams K.H."/>
            <person name="Hubbard S.S."/>
            <person name="Banfield J.F."/>
        </authorList>
    </citation>
    <scope>NUCLEOTIDE SEQUENCE [LARGE SCALE GENOMIC DNA]</scope>
</reference>
<organism evidence="1 2">
    <name type="scientific">Candidatus Terrybacteria bacterium RIFCSPLOWO2_01_FULL_40_23</name>
    <dbReference type="NCBI Taxonomy" id="1802366"/>
    <lineage>
        <taxon>Bacteria</taxon>
        <taxon>Candidatus Terryibacteriota</taxon>
    </lineage>
</organism>
<gene>
    <name evidence="1" type="ORF">A3A97_00030</name>
</gene>
<evidence type="ECO:0000313" key="1">
    <source>
        <dbReference type="EMBL" id="OHA51807.1"/>
    </source>
</evidence>
<dbReference type="EMBL" id="MHSW01000018">
    <property type="protein sequence ID" value="OHA51807.1"/>
    <property type="molecule type" value="Genomic_DNA"/>
</dbReference>
<name>A0A1G2PU17_9BACT</name>
<dbReference type="AlphaFoldDB" id="A0A1G2PU17"/>
<dbReference type="InterPro" id="IPR036866">
    <property type="entry name" value="RibonucZ/Hydroxyglut_hydro"/>
</dbReference>
<proteinExistence type="predicted"/>
<dbReference type="Pfam" id="PF13483">
    <property type="entry name" value="Lactamase_B_3"/>
    <property type="match status" value="1"/>
</dbReference>
<evidence type="ECO:0000313" key="2">
    <source>
        <dbReference type="Proteomes" id="UP000176951"/>
    </source>
</evidence>
<dbReference type="Gene3D" id="3.60.15.10">
    <property type="entry name" value="Ribonuclease Z/Hydroxyacylglutathione hydrolase-like"/>
    <property type="match status" value="1"/>
</dbReference>
<sequence length="205" mass="22944">MNITWYGNSCFGIETRERGEEAKSMVFFPNDKTSRSHAMEERAAIIVTSAKSSAKAKDDVSAFLIDGPGEYELAGFIIYAIPIASLGKFSAAVKVFAENMRLLWLPTLPSKVFSEKEIDQLGEIDILLLPLNQEKGEKYLPAPAEETVKLMNEIEPRITIPFAREEKTVKSFLDEAGVKNVQPLEKFSVKQKDLSEETQIVQLKV</sequence>
<accession>A0A1G2PU17</accession>
<dbReference type="Proteomes" id="UP000176951">
    <property type="component" value="Unassembled WGS sequence"/>
</dbReference>
<evidence type="ECO:0008006" key="3">
    <source>
        <dbReference type="Google" id="ProtNLM"/>
    </source>
</evidence>
<comment type="caution">
    <text evidence="1">The sequence shown here is derived from an EMBL/GenBank/DDBJ whole genome shotgun (WGS) entry which is preliminary data.</text>
</comment>
<protein>
    <recommendedName>
        <fullName evidence="3">Zn-dependent hydrolase of the beta-lactamase fold-like protein</fullName>
    </recommendedName>
</protein>